<reference evidence="3" key="1">
    <citation type="submission" date="2025-08" db="UniProtKB">
        <authorList>
            <consortium name="RefSeq"/>
        </authorList>
    </citation>
    <scope>IDENTIFICATION</scope>
    <source>
        <tissue evidence="3">Total insect</tissue>
    </source>
</reference>
<name>A0A6P8ZRK5_THRPL</name>
<gene>
    <name evidence="3" type="primary">LOC117649269</name>
</gene>
<dbReference type="RefSeq" id="XP_034247764.1">
    <property type="nucleotide sequence ID" value="XM_034391873.1"/>
</dbReference>
<feature type="chain" id="PRO_5028041289" evidence="1">
    <location>
        <begin position="25"/>
        <end position="116"/>
    </location>
</feature>
<keyword evidence="1" id="KW-0732">Signal</keyword>
<proteinExistence type="predicted"/>
<protein>
    <submittedName>
        <fullName evidence="3">Uncharacterized protein LOC117649269</fullName>
    </submittedName>
</protein>
<dbReference type="KEGG" id="tpal:117649269"/>
<dbReference type="AlphaFoldDB" id="A0A6P8ZRK5"/>
<feature type="signal peptide" evidence="1">
    <location>
        <begin position="1"/>
        <end position="24"/>
    </location>
</feature>
<dbReference type="GeneID" id="117649269"/>
<keyword evidence="2" id="KW-1185">Reference proteome</keyword>
<dbReference type="InParanoid" id="A0A6P8ZRK5"/>
<accession>A0A6P8ZRK5</accession>
<organism evidence="3">
    <name type="scientific">Thrips palmi</name>
    <name type="common">Melon thrips</name>
    <dbReference type="NCBI Taxonomy" id="161013"/>
    <lineage>
        <taxon>Eukaryota</taxon>
        <taxon>Metazoa</taxon>
        <taxon>Ecdysozoa</taxon>
        <taxon>Arthropoda</taxon>
        <taxon>Hexapoda</taxon>
        <taxon>Insecta</taxon>
        <taxon>Pterygota</taxon>
        <taxon>Neoptera</taxon>
        <taxon>Paraneoptera</taxon>
        <taxon>Thysanoptera</taxon>
        <taxon>Terebrantia</taxon>
        <taxon>Thripoidea</taxon>
        <taxon>Thripidae</taxon>
        <taxon>Thrips</taxon>
    </lineage>
</organism>
<evidence type="ECO:0000313" key="2">
    <source>
        <dbReference type="Proteomes" id="UP000515158"/>
    </source>
</evidence>
<dbReference type="Proteomes" id="UP000515158">
    <property type="component" value="Unplaced"/>
</dbReference>
<evidence type="ECO:0000313" key="3">
    <source>
        <dbReference type="RefSeq" id="XP_034247764.1"/>
    </source>
</evidence>
<sequence length="116" mass="12958">MSVQQYVAMLFKVVVFVAAAVVVAAPAAAFEASDCSEVPGCLNEYQWKHKVDQARAQAFCADRYKTCKNADGSDMKQYCKVASPQCVLFVFEYIGLDDKAKKQAQDFCKKRLPRCQ</sequence>
<evidence type="ECO:0000256" key="1">
    <source>
        <dbReference type="SAM" id="SignalP"/>
    </source>
</evidence>